<name>A0A644ZEJ6_9ZZZZ</name>
<protein>
    <submittedName>
        <fullName evidence="1">Uncharacterized protein</fullName>
    </submittedName>
</protein>
<gene>
    <name evidence="1" type="ORF">SDC9_85338</name>
</gene>
<proteinExistence type="predicted"/>
<accession>A0A644ZEJ6</accession>
<organism evidence="1">
    <name type="scientific">bioreactor metagenome</name>
    <dbReference type="NCBI Taxonomy" id="1076179"/>
    <lineage>
        <taxon>unclassified sequences</taxon>
        <taxon>metagenomes</taxon>
        <taxon>ecological metagenomes</taxon>
    </lineage>
</organism>
<evidence type="ECO:0000313" key="1">
    <source>
        <dbReference type="EMBL" id="MPM38708.1"/>
    </source>
</evidence>
<reference evidence="1" key="1">
    <citation type="submission" date="2019-08" db="EMBL/GenBank/DDBJ databases">
        <authorList>
            <person name="Kucharzyk K."/>
            <person name="Murdoch R.W."/>
            <person name="Higgins S."/>
            <person name="Loffler F."/>
        </authorList>
    </citation>
    <scope>NUCLEOTIDE SEQUENCE</scope>
</reference>
<dbReference type="EMBL" id="VSSQ01008380">
    <property type="protein sequence ID" value="MPM38708.1"/>
    <property type="molecule type" value="Genomic_DNA"/>
</dbReference>
<sequence length="158" mass="18411">MSLEVMKRSASDNKYLHRDFHLFMNRGLLYLEKNYGEGHVKEYLTRFSRAFYAPLKDDLKKNGLSAIKTHYEKIFETEECPDALSCFLSKAEDELVIKMAYSPAIKHIRKSGEIPAENYFEVEKAVNEELVSGLPYKFELRKYNSADGCAELYFKEVK</sequence>
<dbReference type="AlphaFoldDB" id="A0A644ZEJ6"/>
<comment type="caution">
    <text evidence="1">The sequence shown here is derived from an EMBL/GenBank/DDBJ whole genome shotgun (WGS) entry which is preliminary data.</text>
</comment>